<dbReference type="AlphaFoldDB" id="A0AA48LXH3"/>
<sequence length="38" mass="4058">MMIGAVMPILASCRGKRMLTLCCSRVNPDTGSQSSDKV</sequence>
<proteinExistence type="predicted"/>
<accession>A0AA48LXH3</accession>
<protein>
    <submittedName>
        <fullName evidence="1">Uncharacterized protein</fullName>
    </submittedName>
</protein>
<name>A0AA48LXH3_9ZZZZ</name>
<gene>
    <name evidence="1" type="ORF">AMST5_00770</name>
</gene>
<dbReference type="EMBL" id="OY288114">
    <property type="protein sequence ID" value="CAJ0854753.1"/>
    <property type="molecule type" value="Genomic_DNA"/>
</dbReference>
<organism evidence="1">
    <name type="scientific">freshwater sediment metagenome</name>
    <dbReference type="NCBI Taxonomy" id="556182"/>
    <lineage>
        <taxon>unclassified sequences</taxon>
        <taxon>metagenomes</taxon>
        <taxon>ecological metagenomes</taxon>
    </lineage>
</organism>
<reference evidence="1" key="1">
    <citation type="submission" date="2023-07" db="EMBL/GenBank/DDBJ databases">
        <authorList>
            <person name="Pelsma A.J. K."/>
        </authorList>
    </citation>
    <scope>NUCLEOTIDE SEQUENCE</scope>
</reference>
<evidence type="ECO:0000313" key="1">
    <source>
        <dbReference type="EMBL" id="CAJ0854753.1"/>
    </source>
</evidence>